<organism evidence="3 4">
    <name type="scientific">Armillaria luteobubalina</name>
    <dbReference type="NCBI Taxonomy" id="153913"/>
    <lineage>
        <taxon>Eukaryota</taxon>
        <taxon>Fungi</taxon>
        <taxon>Dikarya</taxon>
        <taxon>Basidiomycota</taxon>
        <taxon>Agaricomycotina</taxon>
        <taxon>Agaricomycetes</taxon>
        <taxon>Agaricomycetidae</taxon>
        <taxon>Agaricales</taxon>
        <taxon>Marasmiineae</taxon>
        <taxon>Physalacriaceae</taxon>
        <taxon>Armillaria</taxon>
    </lineage>
</organism>
<feature type="domain" description="Fungal-type protein kinase" evidence="2">
    <location>
        <begin position="192"/>
        <end position="363"/>
    </location>
</feature>
<gene>
    <name evidence="3" type="ORF">EDD18DRAFT_1353128</name>
</gene>
<dbReference type="PANTHER" id="PTHR38248">
    <property type="entry name" value="FUNK1 6"/>
    <property type="match status" value="1"/>
</dbReference>
<comment type="caution">
    <text evidence="3">The sequence shown here is derived from an EMBL/GenBank/DDBJ whole genome shotgun (WGS) entry which is preliminary data.</text>
</comment>
<dbReference type="SUPFAM" id="SSF56112">
    <property type="entry name" value="Protein kinase-like (PK-like)"/>
    <property type="match status" value="1"/>
</dbReference>
<reference evidence="3" key="1">
    <citation type="submission" date="2023-06" db="EMBL/GenBank/DDBJ databases">
        <authorList>
            <consortium name="Lawrence Berkeley National Laboratory"/>
            <person name="Ahrendt S."/>
            <person name="Sahu N."/>
            <person name="Indic B."/>
            <person name="Wong-Bajracharya J."/>
            <person name="Merenyi Z."/>
            <person name="Ke H.-M."/>
            <person name="Monk M."/>
            <person name="Kocsube S."/>
            <person name="Drula E."/>
            <person name="Lipzen A."/>
            <person name="Balint B."/>
            <person name="Henrissat B."/>
            <person name="Andreopoulos B."/>
            <person name="Martin F.M."/>
            <person name="Harder C.B."/>
            <person name="Rigling D."/>
            <person name="Ford K.L."/>
            <person name="Foster G.D."/>
            <person name="Pangilinan J."/>
            <person name="Papanicolaou A."/>
            <person name="Barry K."/>
            <person name="LaButti K."/>
            <person name="Viragh M."/>
            <person name="Koriabine M."/>
            <person name="Yan M."/>
            <person name="Riley R."/>
            <person name="Champramary S."/>
            <person name="Plett K.L."/>
            <person name="Tsai I.J."/>
            <person name="Slot J."/>
            <person name="Sipos G."/>
            <person name="Plett J."/>
            <person name="Nagy L.G."/>
            <person name="Grigoriev I.V."/>
        </authorList>
    </citation>
    <scope>NUCLEOTIDE SEQUENCE</scope>
    <source>
        <strain evidence="3">HWK02</strain>
    </source>
</reference>
<proteinExistence type="predicted"/>
<dbReference type="Pfam" id="PF17667">
    <property type="entry name" value="Pkinase_fungal"/>
    <property type="match status" value="2"/>
</dbReference>
<evidence type="ECO:0000256" key="1">
    <source>
        <dbReference type="SAM" id="MobiDB-lite"/>
    </source>
</evidence>
<sequence>MPTETEVDVCNETSSKISSTRIAPFTSLHYTRDAAMSTMADEIYQKCSSIEPNTSWRNSSPNPVVSIPDTKTDTFQKIAEKTTEIAMYGPLVCLANFRVTLVHLLWMWHWIDALTPFCASLQLLDTHATPDPQSSVFNPDLLTSDISVYNVENTINPVTQFSLMETHIELKLCATDDAFSDEGEFEDDSMASQYRTHLFTVFICADRARLLRWDRAGVTVTPLFQYSSSDTPYLQEFFWRFSHADNATRGWDTSIMDPSPDEETKARQSLKVDDSEILFKFIVYDDCGPNADPTYLITGPPFETHAFPTGRATRCYVAYHLTQGQNVFMKDTWRIVTPGLVAEGKVYERLRDSEIPHVAEFIVAGDIPGQTHRTLVLGTIGRPLTSFRSSWEMLNAIKDGMIAHQQAFQKLLILHQDISVGNILITEDSNGTTSGILIDWDLCQMLDTCSNDARPKDRIGTWQFISAKLLLDSTAPHTVADDLESFLHVFTWVAILFTPNSMSPEDLTAIIQLHYEDMWGAPDTPLGGRAKQLALATGSRTDPPAVQKMLDRLQDHTWMLTTITNALQDRNAWLAEDASRLNSTSSSSCEPYNRERKPKSELEYCRAPQKYP</sequence>
<feature type="compositionally biased region" description="Basic and acidic residues" evidence="1">
    <location>
        <begin position="592"/>
        <end position="604"/>
    </location>
</feature>
<evidence type="ECO:0000313" key="3">
    <source>
        <dbReference type="EMBL" id="KAK0496385.1"/>
    </source>
</evidence>
<name>A0AA39Q6A3_9AGAR</name>
<dbReference type="PANTHER" id="PTHR38248:SF2">
    <property type="entry name" value="FUNK1 11"/>
    <property type="match status" value="1"/>
</dbReference>
<dbReference type="EMBL" id="JAUEPU010000015">
    <property type="protein sequence ID" value="KAK0496385.1"/>
    <property type="molecule type" value="Genomic_DNA"/>
</dbReference>
<dbReference type="InterPro" id="IPR040976">
    <property type="entry name" value="Pkinase_fungal"/>
</dbReference>
<dbReference type="Gene3D" id="1.10.510.10">
    <property type="entry name" value="Transferase(Phosphotransferase) domain 1"/>
    <property type="match status" value="1"/>
</dbReference>
<dbReference type="AlphaFoldDB" id="A0AA39Q6A3"/>
<feature type="domain" description="Fungal-type protein kinase" evidence="2">
    <location>
        <begin position="370"/>
        <end position="493"/>
    </location>
</feature>
<evidence type="ECO:0000259" key="2">
    <source>
        <dbReference type="Pfam" id="PF17667"/>
    </source>
</evidence>
<dbReference type="InterPro" id="IPR011009">
    <property type="entry name" value="Kinase-like_dom_sf"/>
</dbReference>
<evidence type="ECO:0000313" key="4">
    <source>
        <dbReference type="Proteomes" id="UP001175228"/>
    </source>
</evidence>
<protein>
    <recommendedName>
        <fullName evidence="2">Fungal-type protein kinase domain-containing protein</fullName>
    </recommendedName>
</protein>
<feature type="region of interest" description="Disordered" evidence="1">
    <location>
        <begin position="581"/>
        <end position="612"/>
    </location>
</feature>
<keyword evidence="4" id="KW-1185">Reference proteome</keyword>
<dbReference type="Proteomes" id="UP001175228">
    <property type="component" value="Unassembled WGS sequence"/>
</dbReference>
<accession>A0AA39Q6A3</accession>
<feature type="compositionally biased region" description="Polar residues" evidence="1">
    <location>
        <begin position="581"/>
        <end position="590"/>
    </location>
</feature>